<organism evidence="1">
    <name type="scientific">marine sediment metagenome</name>
    <dbReference type="NCBI Taxonomy" id="412755"/>
    <lineage>
        <taxon>unclassified sequences</taxon>
        <taxon>metagenomes</taxon>
        <taxon>ecological metagenomes</taxon>
    </lineage>
</organism>
<gene>
    <name evidence="1" type="ORF">S01H1_71343</name>
</gene>
<protein>
    <submittedName>
        <fullName evidence="1">Uncharacterized protein</fullName>
    </submittedName>
</protein>
<comment type="caution">
    <text evidence="1">The sequence shown here is derived from an EMBL/GenBank/DDBJ whole genome shotgun (WGS) entry which is preliminary data.</text>
</comment>
<proteinExistence type="predicted"/>
<dbReference type="AlphaFoldDB" id="X0XU09"/>
<dbReference type="EMBL" id="BARS01047502">
    <property type="protein sequence ID" value="GAG28341.1"/>
    <property type="molecule type" value="Genomic_DNA"/>
</dbReference>
<evidence type="ECO:0000313" key="1">
    <source>
        <dbReference type="EMBL" id="GAG28341.1"/>
    </source>
</evidence>
<dbReference type="Gene3D" id="2.60.120.560">
    <property type="entry name" value="Exo-inulinase, domain 1"/>
    <property type="match status" value="1"/>
</dbReference>
<sequence>RPEFALQIEQKGDWQFQENVALSKHMALTRGIERLEWVNMMVSKTSFPGNIQIETTLTLNENSKGVGILFCLPETTPNKCLEDAYCLWLSTEGIRLYRCNVEVLHLPNVCLEINHPYAVKIEHINNHVRFFLDGVQKFGFLNHIPLSGSHAGLLVRDGDFVISDLNIAIGSQNIMVNCLAVPDAFLARKQYDEALGEYQKISDSFPGRAEGREATFRAGKTLLKQAVEQKTKRDRDALFAKAFEE</sequence>
<feature type="non-terminal residue" evidence="1">
    <location>
        <position position="245"/>
    </location>
</feature>
<reference evidence="1" key="1">
    <citation type="journal article" date="2014" name="Front. Microbiol.">
        <title>High frequency of phylogenetically diverse reductive dehalogenase-homologous genes in deep subseafloor sedimentary metagenomes.</title>
        <authorList>
            <person name="Kawai M."/>
            <person name="Futagami T."/>
            <person name="Toyoda A."/>
            <person name="Takaki Y."/>
            <person name="Nishi S."/>
            <person name="Hori S."/>
            <person name="Arai W."/>
            <person name="Tsubouchi T."/>
            <person name="Morono Y."/>
            <person name="Uchiyama I."/>
            <person name="Ito T."/>
            <person name="Fujiyama A."/>
            <person name="Inagaki F."/>
            <person name="Takami H."/>
        </authorList>
    </citation>
    <scope>NUCLEOTIDE SEQUENCE</scope>
    <source>
        <strain evidence="1">Expedition CK06-06</strain>
    </source>
</reference>
<accession>X0XU09</accession>
<name>X0XU09_9ZZZZ</name>
<feature type="non-terminal residue" evidence="1">
    <location>
        <position position="1"/>
    </location>
</feature>